<evidence type="ECO:0000313" key="12">
    <source>
        <dbReference type="Proteomes" id="UP000054481"/>
    </source>
</evidence>
<evidence type="ECO:0000256" key="6">
    <source>
        <dbReference type="ARBA" id="ARBA00022771"/>
    </source>
</evidence>
<evidence type="ECO:0000256" key="7">
    <source>
        <dbReference type="ARBA" id="ARBA00022786"/>
    </source>
</evidence>
<dbReference type="InterPro" id="IPR031127">
    <property type="entry name" value="E3_UB_ligase_RBR"/>
</dbReference>
<keyword evidence="12" id="KW-1185">Reference proteome</keyword>
<feature type="compositionally biased region" description="Polar residues" evidence="9">
    <location>
        <begin position="92"/>
        <end position="107"/>
    </location>
</feature>
<gene>
    <name evidence="11" type="ORF">HIM_11111</name>
</gene>
<evidence type="ECO:0000256" key="4">
    <source>
        <dbReference type="ARBA" id="ARBA00022723"/>
    </source>
</evidence>
<feature type="region of interest" description="Disordered" evidence="9">
    <location>
        <begin position="82"/>
        <end position="150"/>
    </location>
</feature>
<dbReference type="GO" id="GO:0016567">
    <property type="term" value="P:protein ubiquitination"/>
    <property type="evidence" value="ECO:0007669"/>
    <property type="project" value="InterPro"/>
</dbReference>
<dbReference type="OrthoDB" id="10009520at2759"/>
<comment type="catalytic activity">
    <reaction evidence="1">
        <text>[E2 ubiquitin-conjugating enzyme]-S-ubiquitinyl-L-cysteine + [acceptor protein]-L-lysine = [E2 ubiquitin-conjugating enzyme]-L-cysteine + [acceptor protein]-N(6)-ubiquitinyl-L-lysine.</text>
        <dbReference type="EC" id="2.3.2.31"/>
    </reaction>
</comment>
<dbReference type="PROSITE" id="PS51873">
    <property type="entry name" value="TRIAD"/>
    <property type="match status" value="1"/>
</dbReference>
<dbReference type="PROSITE" id="PS00518">
    <property type="entry name" value="ZF_RING_1"/>
    <property type="match status" value="1"/>
</dbReference>
<dbReference type="EC" id="2.3.2.31" evidence="2"/>
<dbReference type="SUPFAM" id="SSF57850">
    <property type="entry name" value="RING/U-box"/>
    <property type="match status" value="1"/>
</dbReference>
<keyword evidence="8" id="KW-0862">Zinc</keyword>
<feature type="compositionally biased region" description="Basic and acidic residues" evidence="9">
    <location>
        <begin position="109"/>
        <end position="119"/>
    </location>
</feature>
<keyword evidence="3" id="KW-0808">Transferase</keyword>
<accession>A0A0F8A1K3</accession>
<evidence type="ECO:0000256" key="5">
    <source>
        <dbReference type="ARBA" id="ARBA00022737"/>
    </source>
</evidence>
<reference evidence="11 12" key="1">
    <citation type="journal article" date="2014" name="Genome Biol. Evol.">
        <title>Comparative genomics and transcriptomics analyses reveal divergent lifestyle features of nematode endoparasitic fungus Hirsutella minnesotensis.</title>
        <authorList>
            <person name="Lai Y."/>
            <person name="Liu K."/>
            <person name="Zhang X."/>
            <person name="Zhang X."/>
            <person name="Li K."/>
            <person name="Wang N."/>
            <person name="Shu C."/>
            <person name="Wu Y."/>
            <person name="Wang C."/>
            <person name="Bushley K.E."/>
            <person name="Xiang M."/>
            <person name="Liu X."/>
        </authorList>
    </citation>
    <scope>NUCLEOTIDE SEQUENCE [LARGE SCALE GENOMIC DNA]</scope>
    <source>
        <strain evidence="11 12">3608</strain>
    </source>
</reference>
<dbReference type="GO" id="GO:0008270">
    <property type="term" value="F:zinc ion binding"/>
    <property type="evidence" value="ECO:0007669"/>
    <property type="project" value="UniProtKB-KW"/>
</dbReference>
<sequence>MTAPCLETESHWLVLELQLEELQGLQGQRADSGRSPDFELALALYKQEIESSMRSRLDEALCRSIAEAVRRDGDAISSFVREEEQAQRDRNMAQTLSGARPSTQIAINESRRSTRDHLSPIHLSKPQESNNVSDEAEGREGGSPPRTVAKDLAQDADGKGIGLRDCTGCGGKHATSKLSTVPCSHEYCRGCLNTVFNLATLGESLFPPRCCQKPISVDTHLDVLEPNLVGTFKAKEIEFGTSDRTYCHHPECSTFVPPQFIGDDIATCVRCLRKTCVLCKEATHDKECPKDEATQEVLEIAKRNGWQRCSSCHRLVELRQGCNHITCICRASFCYVCGKTWKTCSCPQWEERNLYNRAEMVVNRDIDNQQLPGEMRAAVVRNAAQHIAAHPACSRHQWRLSKGQHQCEECDETSAHYAFECCRCHILACRRCRFNRL</sequence>
<keyword evidence="5" id="KW-0677">Repeat</keyword>
<evidence type="ECO:0000256" key="2">
    <source>
        <dbReference type="ARBA" id="ARBA00012251"/>
    </source>
</evidence>
<dbReference type="EMBL" id="KQ030710">
    <property type="protein sequence ID" value="KJZ69494.1"/>
    <property type="molecule type" value="Genomic_DNA"/>
</dbReference>
<dbReference type="GO" id="GO:0061630">
    <property type="term" value="F:ubiquitin protein ligase activity"/>
    <property type="evidence" value="ECO:0007669"/>
    <property type="project" value="UniProtKB-EC"/>
</dbReference>
<organism evidence="11 12">
    <name type="scientific">Hirsutella minnesotensis 3608</name>
    <dbReference type="NCBI Taxonomy" id="1043627"/>
    <lineage>
        <taxon>Eukaryota</taxon>
        <taxon>Fungi</taxon>
        <taxon>Dikarya</taxon>
        <taxon>Ascomycota</taxon>
        <taxon>Pezizomycotina</taxon>
        <taxon>Sordariomycetes</taxon>
        <taxon>Hypocreomycetidae</taxon>
        <taxon>Hypocreales</taxon>
        <taxon>Ophiocordycipitaceae</taxon>
        <taxon>Hirsutella</taxon>
    </lineage>
</organism>
<name>A0A0F8A1K3_9HYPO</name>
<dbReference type="CDD" id="cd22584">
    <property type="entry name" value="Rcat_RBR_unk"/>
    <property type="match status" value="1"/>
</dbReference>
<keyword evidence="7" id="KW-0833">Ubl conjugation pathway</keyword>
<keyword evidence="6" id="KW-0863">Zinc-finger</keyword>
<protein>
    <recommendedName>
        <fullName evidence="2">RBR-type E3 ubiquitin transferase</fullName>
        <ecNumber evidence="2">2.3.2.31</ecNumber>
    </recommendedName>
</protein>
<feature type="domain" description="RING-type" evidence="10">
    <location>
        <begin position="162"/>
        <end position="350"/>
    </location>
</feature>
<evidence type="ECO:0000259" key="10">
    <source>
        <dbReference type="PROSITE" id="PS51873"/>
    </source>
</evidence>
<dbReference type="AlphaFoldDB" id="A0A0F8A1K3"/>
<evidence type="ECO:0000256" key="1">
    <source>
        <dbReference type="ARBA" id="ARBA00001798"/>
    </source>
</evidence>
<dbReference type="Gene3D" id="1.20.120.1750">
    <property type="match status" value="1"/>
</dbReference>
<dbReference type="InterPro" id="IPR044066">
    <property type="entry name" value="TRIAD_supradom"/>
</dbReference>
<dbReference type="InterPro" id="IPR002867">
    <property type="entry name" value="IBR_dom"/>
</dbReference>
<evidence type="ECO:0000313" key="11">
    <source>
        <dbReference type="EMBL" id="KJZ69494.1"/>
    </source>
</evidence>
<dbReference type="Pfam" id="PF01485">
    <property type="entry name" value="IBR"/>
    <property type="match status" value="1"/>
</dbReference>
<feature type="compositionally biased region" description="Basic and acidic residues" evidence="9">
    <location>
        <begin position="82"/>
        <end position="91"/>
    </location>
</feature>
<evidence type="ECO:0000256" key="3">
    <source>
        <dbReference type="ARBA" id="ARBA00022679"/>
    </source>
</evidence>
<evidence type="ECO:0000256" key="8">
    <source>
        <dbReference type="ARBA" id="ARBA00022833"/>
    </source>
</evidence>
<proteinExistence type="predicted"/>
<dbReference type="PANTHER" id="PTHR11685">
    <property type="entry name" value="RBR FAMILY RING FINGER AND IBR DOMAIN-CONTAINING"/>
    <property type="match status" value="1"/>
</dbReference>
<dbReference type="InterPro" id="IPR017907">
    <property type="entry name" value="Znf_RING_CS"/>
</dbReference>
<evidence type="ECO:0000256" key="9">
    <source>
        <dbReference type="SAM" id="MobiDB-lite"/>
    </source>
</evidence>
<keyword evidence="4" id="KW-0479">Metal-binding</keyword>
<dbReference type="Proteomes" id="UP000054481">
    <property type="component" value="Unassembled WGS sequence"/>
</dbReference>